<dbReference type="AlphaFoldDB" id="A0A382ASZ7"/>
<dbReference type="InterPro" id="IPR004821">
    <property type="entry name" value="Cyt_trans-like"/>
</dbReference>
<dbReference type="Pfam" id="PF01467">
    <property type="entry name" value="CTP_transf_like"/>
    <property type="match status" value="1"/>
</dbReference>
<sequence length="261" mass="29906">MTIVLVTGGFDPLHSGHIAYFKAAKIKGAQLWVGVNSDAWLIRKKGRAFMPMKERCEIIRNLKMVDKVIDVVNDHKVDDSGGAIFKAFAIGADKIIFANGGDRTKENIPEMEQWGNNPNVEFIFGVGGNTKQNSSSWILDEWKNPKTIRNWGWYRVLDEKPGYKVKELVIKPGKHLSMQRHEHRAEHWYILKGKCTLNTINVSSDFEQLGQYNEHQTITIHKGQWHQGGNNTKEPCHILEVQYGDQCIEEDIERLKLKVLE</sequence>
<evidence type="ECO:0000259" key="1">
    <source>
        <dbReference type="Pfam" id="PF01050"/>
    </source>
</evidence>
<reference evidence="3" key="1">
    <citation type="submission" date="2018-05" db="EMBL/GenBank/DDBJ databases">
        <authorList>
            <person name="Lanie J.A."/>
            <person name="Ng W.-L."/>
            <person name="Kazmierczak K.M."/>
            <person name="Andrzejewski T.M."/>
            <person name="Davidsen T.M."/>
            <person name="Wayne K.J."/>
            <person name="Tettelin H."/>
            <person name="Glass J.I."/>
            <person name="Rusch D."/>
            <person name="Podicherti R."/>
            <person name="Tsui H.-C.T."/>
            <person name="Winkler M.E."/>
        </authorList>
    </citation>
    <scope>NUCLEOTIDE SEQUENCE</scope>
</reference>
<feature type="domain" description="Cytidyltransferase-like" evidence="2">
    <location>
        <begin position="6"/>
        <end position="96"/>
    </location>
</feature>
<accession>A0A382ASZ7</accession>
<gene>
    <name evidence="3" type="ORF">METZ01_LOCUS157500</name>
</gene>
<dbReference type="InterPro" id="IPR014729">
    <property type="entry name" value="Rossmann-like_a/b/a_fold"/>
</dbReference>
<organism evidence="3">
    <name type="scientific">marine metagenome</name>
    <dbReference type="NCBI Taxonomy" id="408172"/>
    <lineage>
        <taxon>unclassified sequences</taxon>
        <taxon>metagenomes</taxon>
        <taxon>ecological metagenomes</taxon>
    </lineage>
</organism>
<dbReference type="CDD" id="cd02213">
    <property type="entry name" value="cupin_PMI_typeII_C"/>
    <property type="match status" value="1"/>
</dbReference>
<dbReference type="InterPro" id="IPR001538">
    <property type="entry name" value="Man6P_isomerase-2_C"/>
</dbReference>
<evidence type="ECO:0008006" key="4">
    <source>
        <dbReference type="Google" id="ProtNLM"/>
    </source>
</evidence>
<feature type="domain" description="Mannose-6-phosphate isomerase type II C-terminal" evidence="1">
    <location>
        <begin position="146"/>
        <end position="255"/>
    </location>
</feature>
<dbReference type="SUPFAM" id="SSF52374">
    <property type="entry name" value="Nucleotidylyl transferase"/>
    <property type="match status" value="1"/>
</dbReference>
<dbReference type="Pfam" id="PF01050">
    <property type="entry name" value="MannoseP_isomer"/>
    <property type="match status" value="1"/>
</dbReference>
<evidence type="ECO:0000313" key="3">
    <source>
        <dbReference type="EMBL" id="SVB04646.1"/>
    </source>
</evidence>
<evidence type="ECO:0000259" key="2">
    <source>
        <dbReference type="Pfam" id="PF01467"/>
    </source>
</evidence>
<dbReference type="PANTHER" id="PTHR46390">
    <property type="entry name" value="MANNOSE-1-PHOSPHATE GUANYLYLTRANSFERASE"/>
    <property type="match status" value="1"/>
</dbReference>
<dbReference type="InterPro" id="IPR014710">
    <property type="entry name" value="RmlC-like_jellyroll"/>
</dbReference>
<proteinExistence type="predicted"/>
<dbReference type="EMBL" id="UINC01026709">
    <property type="protein sequence ID" value="SVB04646.1"/>
    <property type="molecule type" value="Genomic_DNA"/>
</dbReference>
<dbReference type="NCBIfam" id="TIGR00125">
    <property type="entry name" value="cyt_tran_rel"/>
    <property type="match status" value="1"/>
</dbReference>
<dbReference type="Gene3D" id="2.60.120.10">
    <property type="entry name" value="Jelly Rolls"/>
    <property type="match status" value="1"/>
</dbReference>
<dbReference type="GO" id="GO:0005976">
    <property type="term" value="P:polysaccharide metabolic process"/>
    <property type="evidence" value="ECO:0007669"/>
    <property type="project" value="InterPro"/>
</dbReference>
<protein>
    <recommendedName>
        <fullName evidence="4">Cytidyltransferase-like domain-containing protein</fullName>
    </recommendedName>
</protein>
<dbReference type="InterPro" id="IPR051161">
    <property type="entry name" value="Mannose-6P_isomerase_type2"/>
</dbReference>
<dbReference type="Gene3D" id="3.40.50.620">
    <property type="entry name" value="HUPs"/>
    <property type="match status" value="1"/>
</dbReference>
<dbReference type="PANTHER" id="PTHR46390:SF1">
    <property type="entry name" value="MANNOSE-1-PHOSPHATE GUANYLYLTRANSFERASE"/>
    <property type="match status" value="1"/>
</dbReference>
<dbReference type="SUPFAM" id="SSF51182">
    <property type="entry name" value="RmlC-like cupins"/>
    <property type="match status" value="1"/>
</dbReference>
<dbReference type="GO" id="GO:0009298">
    <property type="term" value="P:GDP-mannose biosynthetic process"/>
    <property type="evidence" value="ECO:0007669"/>
    <property type="project" value="TreeGrafter"/>
</dbReference>
<dbReference type="GO" id="GO:0004475">
    <property type="term" value="F:mannose-1-phosphate guanylyltransferase (GTP) activity"/>
    <property type="evidence" value="ECO:0007669"/>
    <property type="project" value="TreeGrafter"/>
</dbReference>
<name>A0A382ASZ7_9ZZZZ</name>
<dbReference type="InterPro" id="IPR011051">
    <property type="entry name" value="RmlC_Cupin_sf"/>
</dbReference>